<keyword evidence="2" id="KW-0805">Transcription regulation</keyword>
<comment type="caution">
    <text evidence="7">The sequence shown here is derived from an EMBL/GenBank/DDBJ whole genome shotgun (WGS) entry which is preliminary data.</text>
</comment>
<comment type="similarity">
    <text evidence="1">Belongs to the ner transcriptional regulatory family.</text>
</comment>
<keyword evidence="8" id="KW-1185">Reference proteome</keyword>
<dbReference type="AlphaFoldDB" id="A0A840BZ41"/>
<dbReference type="InterPro" id="IPR010982">
    <property type="entry name" value="Lambda_DNA-bd_dom_sf"/>
</dbReference>
<dbReference type="GO" id="GO:0003677">
    <property type="term" value="F:DNA binding"/>
    <property type="evidence" value="ECO:0007669"/>
    <property type="project" value="UniProtKB-KW"/>
</dbReference>
<dbReference type="SUPFAM" id="SSF47413">
    <property type="entry name" value="lambda repressor-like DNA-binding domains"/>
    <property type="match status" value="1"/>
</dbReference>
<reference evidence="7 8" key="1">
    <citation type="submission" date="2020-08" db="EMBL/GenBank/DDBJ databases">
        <title>Genomic Encyclopedia of Type Strains, Phase IV (KMG-IV): sequencing the most valuable type-strain genomes for metagenomic binning, comparative biology and taxonomic classification.</title>
        <authorList>
            <person name="Goeker M."/>
        </authorList>
    </citation>
    <scope>NUCLEOTIDE SEQUENCE [LARGE SCALE GENOMIC DNA]</scope>
    <source>
        <strain evidence="7 8">DSM 103737</strain>
    </source>
</reference>
<evidence type="ECO:0000256" key="5">
    <source>
        <dbReference type="SAM" id="MobiDB-lite"/>
    </source>
</evidence>
<evidence type="ECO:0000259" key="6">
    <source>
        <dbReference type="Pfam" id="PF13693"/>
    </source>
</evidence>
<dbReference type="EMBL" id="JACIEN010000001">
    <property type="protein sequence ID" value="MBB4016698.1"/>
    <property type="molecule type" value="Genomic_DNA"/>
</dbReference>
<dbReference type="InterPro" id="IPR038722">
    <property type="entry name" value="Ner_HTH_dom"/>
</dbReference>
<sequence length="98" mass="10768">MARKRWDRFTIKAEVHRRKSTLTKIATDAKLDPSACRSALIRRHFAGEKALAAFLGLEPADLWPDRYETPSSGTQDSACRTGATSQNVHGRPDMGAAA</sequence>
<feature type="region of interest" description="Disordered" evidence="5">
    <location>
        <begin position="65"/>
        <end position="98"/>
    </location>
</feature>
<accession>A0A840BZ41</accession>
<evidence type="ECO:0000256" key="4">
    <source>
        <dbReference type="ARBA" id="ARBA00023163"/>
    </source>
</evidence>
<evidence type="ECO:0000256" key="3">
    <source>
        <dbReference type="ARBA" id="ARBA00023125"/>
    </source>
</evidence>
<proteinExistence type="inferred from homology"/>
<keyword evidence="4" id="KW-0804">Transcription</keyword>
<feature type="domain" description="Ner winged helix-turn-helix DNA-binding" evidence="6">
    <location>
        <begin position="6"/>
        <end position="72"/>
    </location>
</feature>
<feature type="compositionally biased region" description="Polar residues" evidence="5">
    <location>
        <begin position="69"/>
        <end position="88"/>
    </location>
</feature>
<dbReference type="Proteomes" id="UP000577362">
    <property type="component" value="Unassembled WGS sequence"/>
</dbReference>
<name>A0A840BZ41_9HYPH</name>
<evidence type="ECO:0000313" key="8">
    <source>
        <dbReference type="Proteomes" id="UP000577362"/>
    </source>
</evidence>
<dbReference type="Gene3D" id="1.10.260.40">
    <property type="entry name" value="lambda repressor-like DNA-binding domains"/>
    <property type="match status" value="1"/>
</dbReference>
<dbReference type="Pfam" id="PF13693">
    <property type="entry name" value="HTH_35"/>
    <property type="match status" value="1"/>
</dbReference>
<evidence type="ECO:0000256" key="2">
    <source>
        <dbReference type="ARBA" id="ARBA00023015"/>
    </source>
</evidence>
<dbReference type="RefSeq" id="WP_183316241.1">
    <property type="nucleotide sequence ID" value="NZ_JACIEN010000001.1"/>
</dbReference>
<evidence type="ECO:0000256" key="1">
    <source>
        <dbReference type="ARBA" id="ARBA00006157"/>
    </source>
</evidence>
<organism evidence="7 8">
    <name type="scientific">Chelatococcus caeni</name>
    <dbReference type="NCBI Taxonomy" id="1348468"/>
    <lineage>
        <taxon>Bacteria</taxon>
        <taxon>Pseudomonadati</taxon>
        <taxon>Pseudomonadota</taxon>
        <taxon>Alphaproteobacteria</taxon>
        <taxon>Hyphomicrobiales</taxon>
        <taxon>Chelatococcaceae</taxon>
        <taxon>Chelatococcus</taxon>
    </lineage>
</organism>
<evidence type="ECO:0000313" key="7">
    <source>
        <dbReference type="EMBL" id="MBB4016698.1"/>
    </source>
</evidence>
<keyword evidence="3" id="KW-0238">DNA-binding</keyword>
<protein>
    <submittedName>
        <fullName evidence="7">Ner family transcriptional regulator</fullName>
    </submittedName>
</protein>
<gene>
    <name evidence="7" type="ORF">GGR16_001704</name>
</gene>